<evidence type="ECO:0000256" key="6">
    <source>
        <dbReference type="ARBA" id="ARBA00023194"/>
    </source>
</evidence>
<dbReference type="SUPFAM" id="SSF47336">
    <property type="entry name" value="ACP-like"/>
    <property type="match status" value="1"/>
</dbReference>
<dbReference type="RefSeq" id="WP_346179284.1">
    <property type="nucleotide sequence ID" value="NZ_BAAASD010000071.1"/>
</dbReference>
<dbReference type="InterPro" id="IPR016039">
    <property type="entry name" value="Thiolase-like"/>
</dbReference>
<evidence type="ECO:0000259" key="12">
    <source>
        <dbReference type="PROSITE" id="PS52004"/>
    </source>
</evidence>
<evidence type="ECO:0000256" key="7">
    <source>
        <dbReference type="ARBA" id="ARBA00023268"/>
    </source>
</evidence>
<dbReference type="SMART" id="SM00825">
    <property type="entry name" value="PKS_KS"/>
    <property type="match status" value="1"/>
</dbReference>
<keyword evidence="8" id="KW-0012">Acyltransferase</keyword>
<evidence type="ECO:0000313" key="14">
    <source>
        <dbReference type="EMBL" id="GAA2374311.1"/>
    </source>
</evidence>
<dbReference type="InterPro" id="IPR036291">
    <property type="entry name" value="NAD(P)-bd_dom_sf"/>
</dbReference>
<dbReference type="InterPro" id="IPR057326">
    <property type="entry name" value="KR_dom"/>
</dbReference>
<dbReference type="SMART" id="SM00823">
    <property type="entry name" value="PKS_PP"/>
    <property type="match status" value="1"/>
</dbReference>
<dbReference type="InterPro" id="IPR014031">
    <property type="entry name" value="Ketoacyl_synth_C"/>
</dbReference>
<keyword evidence="4" id="KW-0597">Phosphoprotein</keyword>
<dbReference type="InterPro" id="IPR006162">
    <property type="entry name" value="Ppantetheine_attach_site"/>
</dbReference>
<evidence type="ECO:0000256" key="4">
    <source>
        <dbReference type="ARBA" id="ARBA00022553"/>
    </source>
</evidence>
<dbReference type="SUPFAM" id="SSF50129">
    <property type="entry name" value="GroES-like"/>
    <property type="match status" value="1"/>
</dbReference>
<dbReference type="InterPro" id="IPR020806">
    <property type="entry name" value="PKS_PP-bd"/>
</dbReference>
<dbReference type="Gene3D" id="3.90.180.10">
    <property type="entry name" value="Medium-chain alcohol dehydrogenases, catalytic domain"/>
    <property type="match status" value="1"/>
</dbReference>
<dbReference type="SMART" id="SM00822">
    <property type="entry name" value="PKS_KR"/>
    <property type="match status" value="1"/>
</dbReference>
<dbReference type="PROSITE" id="PS00606">
    <property type="entry name" value="KS3_1"/>
    <property type="match status" value="1"/>
</dbReference>
<dbReference type="Pfam" id="PF22953">
    <property type="entry name" value="SpnB_Rossmann"/>
    <property type="match status" value="1"/>
</dbReference>
<dbReference type="Gene3D" id="3.40.366.10">
    <property type="entry name" value="Malonyl-Coenzyme A Acyl Carrier Protein, domain 2"/>
    <property type="match status" value="1"/>
</dbReference>
<dbReference type="SUPFAM" id="SSF52151">
    <property type="entry name" value="FabD/lysophospholipase-like"/>
    <property type="match status" value="1"/>
</dbReference>
<dbReference type="SUPFAM" id="SSF55048">
    <property type="entry name" value="Probable ACP-binding domain of malonyl-CoA ACP transacylase"/>
    <property type="match status" value="1"/>
</dbReference>
<dbReference type="Gene3D" id="3.10.129.110">
    <property type="entry name" value="Polyketide synthase dehydratase"/>
    <property type="match status" value="1"/>
</dbReference>
<dbReference type="InterPro" id="IPR001227">
    <property type="entry name" value="Ac_transferase_dom_sf"/>
</dbReference>
<evidence type="ECO:0000256" key="8">
    <source>
        <dbReference type="ARBA" id="ARBA00023315"/>
    </source>
</evidence>
<dbReference type="Gene3D" id="3.40.47.10">
    <property type="match status" value="1"/>
</dbReference>
<dbReference type="PROSITE" id="PS50075">
    <property type="entry name" value="CARRIER"/>
    <property type="match status" value="1"/>
</dbReference>
<dbReference type="InterPro" id="IPR020841">
    <property type="entry name" value="PKS_Beta-ketoAc_synthase_dom"/>
</dbReference>
<evidence type="ECO:0000259" key="11">
    <source>
        <dbReference type="PROSITE" id="PS50075"/>
    </source>
</evidence>
<comment type="pathway">
    <text evidence="2">Antibiotic biosynthesis.</text>
</comment>
<dbReference type="Gene3D" id="3.40.50.720">
    <property type="entry name" value="NAD(P)-binding Rossmann-like Domain"/>
    <property type="match status" value="1"/>
</dbReference>
<comment type="cofactor">
    <cofactor evidence="1">
        <name>pantetheine 4'-phosphate</name>
        <dbReference type="ChEBI" id="CHEBI:47942"/>
    </cofactor>
</comment>
<dbReference type="Pfam" id="PF02801">
    <property type="entry name" value="Ketoacyl-synt_C"/>
    <property type="match status" value="1"/>
</dbReference>
<dbReference type="InterPro" id="IPR013154">
    <property type="entry name" value="ADH-like_N"/>
</dbReference>
<dbReference type="InterPro" id="IPR009081">
    <property type="entry name" value="PP-bd_ACP"/>
</dbReference>
<dbReference type="InterPro" id="IPR055123">
    <property type="entry name" value="SpnB-like_Rossmann"/>
</dbReference>
<dbReference type="SMART" id="SM00826">
    <property type="entry name" value="PKS_DH"/>
    <property type="match status" value="1"/>
</dbReference>
<comment type="caution">
    <text evidence="14">The sequence shown here is derived from an EMBL/GenBank/DDBJ whole genome shotgun (WGS) entry which is preliminary data.</text>
</comment>
<evidence type="ECO:0000256" key="1">
    <source>
        <dbReference type="ARBA" id="ARBA00001957"/>
    </source>
</evidence>
<dbReference type="Pfam" id="PF00698">
    <property type="entry name" value="Acyl_transf_1"/>
    <property type="match status" value="1"/>
</dbReference>
<dbReference type="InterPro" id="IPR032821">
    <property type="entry name" value="PKS_assoc"/>
</dbReference>
<dbReference type="Pfam" id="PF00109">
    <property type="entry name" value="ketoacyl-synt"/>
    <property type="match status" value="1"/>
</dbReference>
<dbReference type="Gene3D" id="3.40.50.11460">
    <property type="match status" value="1"/>
</dbReference>
<name>A0ABP5UAE2_9ACTN</name>
<dbReference type="PROSITE" id="PS00012">
    <property type="entry name" value="PHOSPHOPANTETHEINE"/>
    <property type="match status" value="1"/>
</dbReference>
<dbReference type="EMBL" id="BAAASD010000071">
    <property type="protein sequence ID" value="GAA2374311.1"/>
    <property type="molecule type" value="Genomic_DNA"/>
</dbReference>
<dbReference type="Gene3D" id="1.10.1200.10">
    <property type="entry name" value="ACP-like"/>
    <property type="match status" value="1"/>
</dbReference>
<dbReference type="Pfam" id="PF00550">
    <property type="entry name" value="PP-binding"/>
    <property type="match status" value="1"/>
</dbReference>
<dbReference type="PANTHER" id="PTHR43775:SF51">
    <property type="entry name" value="INACTIVE PHENOLPHTHIOCEROL SYNTHESIS POLYKETIDE SYNTHASE TYPE I PKS1-RELATED"/>
    <property type="match status" value="1"/>
</dbReference>
<dbReference type="CDD" id="cd00833">
    <property type="entry name" value="PKS"/>
    <property type="match status" value="1"/>
</dbReference>
<keyword evidence="5" id="KW-0808">Transferase</keyword>
<dbReference type="CDD" id="cd05195">
    <property type="entry name" value="enoyl_red"/>
    <property type="match status" value="1"/>
</dbReference>
<dbReference type="InterPro" id="IPR049900">
    <property type="entry name" value="PKS_mFAS_DH"/>
</dbReference>
<evidence type="ECO:0000256" key="3">
    <source>
        <dbReference type="ARBA" id="ARBA00022450"/>
    </source>
</evidence>
<feature type="domain" description="Ketosynthase family 3 (KS3)" evidence="12">
    <location>
        <begin position="36"/>
        <end position="463"/>
    </location>
</feature>
<feature type="compositionally biased region" description="Low complexity" evidence="10">
    <location>
        <begin position="469"/>
        <end position="481"/>
    </location>
</feature>
<dbReference type="InterPro" id="IPR042104">
    <property type="entry name" value="PKS_dehydratase_sf"/>
</dbReference>
<protein>
    <submittedName>
        <fullName evidence="14">Uncharacterized protein</fullName>
    </submittedName>
</protein>
<dbReference type="InterPro" id="IPR020843">
    <property type="entry name" value="ER"/>
</dbReference>
<gene>
    <name evidence="14" type="ORF">GCM10010246_81430</name>
</gene>
<feature type="active site" description="Proton acceptor; for dehydratase activity" evidence="9">
    <location>
        <position position="984"/>
    </location>
</feature>
<dbReference type="InterPro" id="IPR016035">
    <property type="entry name" value="Acyl_Trfase/lysoPLipase"/>
</dbReference>
<dbReference type="Pfam" id="PF08240">
    <property type="entry name" value="ADH_N"/>
    <property type="match status" value="1"/>
</dbReference>
<feature type="region of interest" description="N-terminal hotdog fold" evidence="9">
    <location>
        <begin position="952"/>
        <end position="1078"/>
    </location>
</feature>
<dbReference type="InterPro" id="IPR015083">
    <property type="entry name" value="NorB/c/GfsB-D-like_docking"/>
</dbReference>
<organism evidence="14 15">
    <name type="scientific">Streptomyces cuspidosporus</name>
    <dbReference type="NCBI Taxonomy" id="66882"/>
    <lineage>
        <taxon>Bacteria</taxon>
        <taxon>Bacillati</taxon>
        <taxon>Actinomycetota</taxon>
        <taxon>Actinomycetes</taxon>
        <taxon>Kitasatosporales</taxon>
        <taxon>Streptomycetaceae</taxon>
        <taxon>Streptomyces</taxon>
    </lineage>
</organism>
<keyword evidence="3" id="KW-0596">Phosphopantetheine</keyword>
<feature type="domain" description="Carrier" evidence="11">
    <location>
        <begin position="2043"/>
        <end position="2118"/>
    </location>
</feature>
<dbReference type="InterPro" id="IPR018201">
    <property type="entry name" value="Ketoacyl_synth_AS"/>
</dbReference>
<dbReference type="InterPro" id="IPR014043">
    <property type="entry name" value="Acyl_transferase_dom"/>
</dbReference>
<keyword evidence="6" id="KW-0045">Antibiotic biosynthesis</keyword>
<dbReference type="InterPro" id="IPR036299">
    <property type="entry name" value="Polyketide_synth_docking_sf"/>
</dbReference>
<dbReference type="SMART" id="SM00827">
    <property type="entry name" value="PKS_AT"/>
    <property type="match status" value="1"/>
</dbReference>
<dbReference type="Pfam" id="PF08990">
    <property type="entry name" value="Docking"/>
    <property type="match status" value="1"/>
</dbReference>
<evidence type="ECO:0000256" key="10">
    <source>
        <dbReference type="SAM" id="MobiDB-lite"/>
    </source>
</evidence>
<evidence type="ECO:0000256" key="2">
    <source>
        <dbReference type="ARBA" id="ARBA00004792"/>
    </source>
</evidence>
<dbReference type="Pfam" id="PF21089">
    <property type="entry name" value="PKS_DH_N"/>
    <property type="match status" value="1"/>
</dbReference>
<dbReference type="InterPro" id="IPR011032">
    <property type="entry name" value="GroES-like_sf"/>
</dbReference>
<feature type="active site" description="Proton donor; for dehydratase activity" evidence="9">
    <location>
        <position position="1155"/>
    </location>
</feature>
<dbReference type="SMART" id="SM00829">
    <property type="entry name" value="PKS_ER"/>
    <property type="match status" value="1"/>
</dbReference>
<dbReference type="SUPFAM" id="SSF51735">
    <property type="entry name" value="NAD(P)-binding Rossmann-fold domains"/>
    <property type="match status" value="3"/>
</dbReference>
<evidence type="ECO:0000256" key="9">
    <source>
        <dbReference type="PROSITE-ProRule" id="PRU01363"/>
    </source>
</evidence>
<dbReference type="Pfam" id="PF08659">
    <property type="entry name" value="KR"/>
    <property type="match status" value="1"/>
</dbReference>
<proteinExistence type="predicted"/>
<dbReference type="Pfam" id="PF13602">
    <property type="entry name" value="ADH_zinc_N_2"/>
    <property type="match status" value="1"/>
</dbReference>
<accession>A0ABP5UAE2</accession>
<dbReference type="InterPro" id="IPR013968">
    <property type="entry name" value="PKS_KR"/>
</dbReference>
<dbReference type="InterPro" id="IPR016036">
    <property type="entry name" value="Malonyl_transacylase_ACP-bd"/>
</dbReference>
<feature type="region of interest" description="C-terminal hotdog fold" evidence="9">
    <location>
        <begin position="1094"/>
        <end position="1234"/>
    </location>
</feature>
<feature type="domain" description="PKS/mFAS DH" evidence="13">
    <location>
        <begin position="952"/>
        <end position="1234"/>
    </location>
</feature>
<evidence type="ECO:0000256" key="5">
    <source>
        <dbReference type="ARBA" id="ARBA00022679"/>
    </source>
</evidence>
<dbReference type="InterPro" id="IPR049551">
    <property type="entry name" value="PKS_DH_C"/>
</dbReference>
<feature type="region of interest" description="Disordered" evidence="10">
    <location>
        <begin position="466"/>
        <end position="492"/>
    </location>
</feature>
<dbReference type="InterPro" id="IPR014030">
    <property type="entry name" value="Ketoacyl_synth_N"/>
</dbReference>
<dbReference type="Pfam" id="PF14765">
    <property type="entry name" value="PS-DH"/>
    <property type="match status" value="1"/>
</dbReference>
<dbReference type="PROSITE" id="PS01162">
    <property type="entry name" value="QOR_ZETA_CRYSTAL"/>
    <property type="match status" value="1"/>
</dbReference>
<dbReference type="InterPro" id="IPR020807">
    <property type="entry name" value="PKS_DH"/>
</dbReference>
<dbReference type="SUPFAM" id="SSF53901">
    <property type="entry name" value="Thiolase-like"/>
    <property type="match status" value="1"/>
</dbReference>
<keyword evidence="7" id="KW-0511">Multifunctional enzyme</keyword>
<dbReference type="InterPro" id="IPR036736">
    <property type="entry name" value="ACP-like_sf"/>
</dbReference>
<dbReference type="SUPFAM" id="SSF101173">
    <property type="entry name" value="Docking domain B of the erythromycin polyketide synthase (DEBS)"/>
    <property type="match status" value="1"/>
</dbReference>
<dbReference type="PROSITE" id="PS52019">
    <property type="entry name" value="PKS_MFAS_DH"/>
    <property type="match status" value="1"/>
</dbReference>
<dbReference type="Proteomes" id="UP001500253">
    <property type="component" value="Unassembled WGS sequence"/>
</dbReference>
<reference evidence="15" key="1">
    <citation type="journal article" date="2019" name="Int. J. Syst. Evol. Microbiol.">
        <title>The Global Catalogue of Microorganisms (GCM) 10K type strain sequencing project: providing services to taxonomists for standard genome sequencing and annotation.</title>
        <authorList>
            <consortium name="The Broad Institute Genomics Platform"/>
            <consortium name="The Broad Institute Genome Sequencing Center for Infectious Disease"/>
            <person name="Wu L."/>
            <person name="Ma J."/>
        </authorList>
    </citation>
    <scope>NUCLEOTIDE SEQUENCE [LARGE SCALE GENOMIC DNA]</scope>
    <source>
        <strain evidence="15">JCM 4316</strain>
    </source>
</reference>
<dbReference type="Pfam" id="PF16197">
    <property type="entry name" value="KAsynt_C_assoc"/>
    <property type="match status" value="1"/>
</dbReference>
<keyword evidence="15" id="KW-1185">Reference proteome</keyword>
<evidence type="ECO:0000313" key="15">
    <source>
        <dbReference type="Proteomes" id="UP001500253"/>
    </source>
</evidence>
<dbReference type="CDD" id="cd08956">
    <property type="entry name" value="KR_3_FAS_SDR_x"/>
    <property type="match status" value="1"/>
</dbReference>
<dbReference type="InterPro" id="IPR002364">
    <property type="entry name" value="Quin_OxRdtase/zeta-crystal_CS"/>
</dbReference>
<dbReference type="Gene3D" id="3.30.70.3290">
    <property type="match status" value="1"/>
</dbReference>
<dbReference type="PROSITE" id="PS52004">
    <property type="entry name" value="KS3_2"/>
    <property type="match status" value="1"/>
</dbReference>
<dbReference type="InterPro" id="IPR049552">
    <property type="entry name" value="PKS_DH_N"/>
</dbReference>
<dbReference type="SMART" id="SM01294">
    <property type="entry name" value="PKS_PP_betabranch"/>
    <property type="match status" value="1"/>
</dbReference>
<sequence>MGSTMDEDKTLDYLKRVTADLQKVRGRLREVEYAEREPIAIVGMGCRFPGGVGSPEELWELLVQGADGITGFPRDRGWDLAALFDGGPGREPGSATRAGGFLPDAAEFDAEFFGISPREALAMDPQQRLLLETSWEAVERAGLDAGALRGSRTGVFVGTNGQDYATLMLGNSRSELAGHMGIGNAASVASGRIAYTFGLEGPALTVDTACASSLVALHLAAHALRTDECAMALVGGVTIMATPSMFTEFTKQQGLAPDGRCKAFAAGADGTAWGEGVGVLLVERLSDAHRHGHRVLAVLRGSAVNQDGASNGLTAPNGPSQQRVIRQALGNARLSAAEVDVVEAHGTGTTLGDPIEAQALLATYGQGRPAGRPLLLGSVKSNIGHTAAAAGVASVIKAVLALQHGVVPPTLHVDEPTPHVDWNAGDVRLVTEATDWPRTGQPRRVGVSAFGVSGTNAHVILEQARPEAAEAAGAERPAAPGETPPTGPAPLAGDAGTLPWVVSGHTPRALRAQAARLREFTATADADATAIGRSLALHRTPLRHRAVVLAGERGGLSAGLDALAGQEASAQVVTGEAASDAAKVVFVFPGQGSQWAGMATELMAASPVFAEAMRECAEALAPHLDWDPLELLRSGEKLERDDVVQPVLWAVMVSLARLWRSLGVVPAAVVGHSQGEIAAACAAGALSPADGARLVALRSRVFAEHLSGKGAMYSLSAPPEQAAALLQGRAGVWIASVNGPEATVVAGDLDALAEVTAEAEAAGLRPRKVGIEYASHTPHTERVREQLLRLAAPVTPRAGDTPLYSTVTAAPLPGEALDAEYWYRNLREPVRFQETVQRLVDEGHTAFLEVSPHPVLMTAIQDTVADRPAGTPRVAVTGTLRRNDGGTRRLLTSLAQLWTAGVRVDWQAVYGPDAAGAVDLPTYAFQRRRYWLSADTGGAADVSAAGLSLVGHPLLAAGVEAADGDRRVLTGRLSTHTHPWLADHQVLGRVLVPGTALLELALRAGEYADCGRVDELILESPLALPAEGPGVDLQVTVGEADETGRRQVRIFSRAAGPDGTQEWTGHATGTLATEPATAPVTPPAEAAAWPPADAVPVAVEGLYERLTEWGYAYGPVFQGLRGLWRRGDELFAEVALDERGGTDAAGFGVHPALVDAALHSQIATALDQDSAVEPRLPFSFGGVRLHATGATTARVRLTPNGANSLSLTMTDPTGLPLLTVDELTSRPVAAGDVRTRPRADALFRLDWTALPPAEDTSCALAVLGTADDLPDVAPEAARFPHLTALQEAVRAGERLPDVVLLPVPAGPEDTVAAVREVTGAVLDVVRRWLAAEETEPACLAVVTRGGAAAAPGDTVDPVHSAVRGLVRSAGSENPGRIIQIDLDGDARSAERLPAAVAATVATGETESVVRGGSSLVPRLARVAPADTLVPPAEGAWSLDVDGSGTLEGLRLVPCPQAQAPLTDGQVRVEVRATGVNFRDVLLALGVVDVAESFTEMAFGSEGAGLVTEVGPGVTGVAVGDRVMGLLSGSYAGPLAVTDARTIAPIPSGWSFAQAAAVPTVFLTAYYALRDLARVQEGESLLVHAAAGGVGMAAVQLARHWGVQVYATASEPKWPVVRASGVPAERLASSRTLDFADTFRAASGGRGVDVVLNCLAREFTDASLDLLVPQGRFIEMGKTDIRDPEAVAASWPGTFYRSFDLGEAGPDRIGEMLTHLARLFEEGVLTPLPVTTWDVRRAPEAFRHLSQAKHIGKVALTVPSASLAGTVLVTGGTGALGGAVARHLAQRHGVTSLVLTSRRGPDAPGAAELVAELAGLGATARVVACDAAEREQLARLLDDLPDLRGVVHTAGVIDDGVLTALTPERLDTVLRPKADAAWHLHELTRDKDLALFALFSSAAGVFGAPGQANYAAANAFLDGLAHHRRRLGLPAQSLSWGVWAETSGITGDLDRTDLDRMARGGVRPLPTAEALALFDAATGDNHTHTVPVRLDPARFTGTVPPLLRGLVKSPAKPAATGRATPAAGGTGGGLTERLAQLSPRECEELLTEEVRRQAAVVLGHDDIETVGADRPFKTLGFDSLTTVELRNRLNSATGLRLPVTLVFDHPTPAAVAAHLKQRLLPEIDAAELAANQLGTLETLLAEIAEDDPRRANLTVRLRAVLSKWTAGEPAAAEVDLDSATDAELFELVDNKPWSS</sequence>
<dbReference type="InterPro" id="IPR050091">
    <property type="entry name" value="PKS_NRPS_Biosynth_Enz"/>
</dbReference>
<dbReference type="PANTHER" id="PTHR43775">
    <property type="entry name" value="FATTY ACID SYNTHASE"/>
    <property type="match status" value="1"/>
</dbReference>
<evidence type="ECO:0000259" key="13">
    <source>
        <dbReference type="PROSITE" id="PS52019"/>
    </source>
</evidence>